<feature type="domain" description="HTH luxR-type" evidence="4">
    <location>
        <begin position="150"/>
        <end position="215"/>
    </location>
</feature>
<evidence type="ECO:0000313" key="5">
    <source>
        <dbReference type="EMBL" id="GAA5189673.1"/>
    </source>
</evidence>
<dbReference type="PROSITE" id="PS50043">
    <property type="entry name" value="HTH_LUXR_2"/>
    <property type="match status" value="1"/>
</dbReference>
<dbReference type="PANTHER" id="PTHR44688:SF16">
    <property type="entry name" value="DNA-BINDING TRANSCRIPTIONAL ACTIVATOR DEVR_DOSR"/>
    <property type="match status" value="1"/>
</dbReference>
<sequence length="219" mass="24964">MIFVTGWAVETAKRSMPLFFALKEHPLFQLKPPMGCQHLSHGDPLLSQEFDLLIIQDDALPQQQLECLVLLLPAKTRLMLLGHQPRMTVLNRLIGHNFYGWLGGYERQRDLNRLAASLANGELWLPRSLASEMLKLALNPESKPPETGKAPSLWECLTEREREISENVVKGFSNKEIAKQLTISERTVHTHLASVFHKLGIHRRTQLSRLLQIQRPDLG</sequence>
<evidence type="ECO:0000256" key="3">
    <source>
        <dbReference type="ARBA" id="ARBA00023163"/>
    </source>
</evidence>
<dbReference type="InterPro" id="IPR016032">
    <property type="entry name" value="Sig_transdc_resp-reg_C-effctor"/>
</dbReference>
<dbReference type="SMART" id="SM00421">
    <property type="entry name" value="HTH_LUXR"/>
    <property type="match status" value="1"/>
</dbReference>
<organism evidence="5 6">
    <name type="scientific">Ferrimonas gelatinilytica</name>
    <dbReference type="NCBI Taxonomy" id="1255257"/>
    <lineage>
        <taxon>Bacteria</taxon>
        <taxon>Pseudomonadati</taxon>
        <taxon>Pseudomonadota</taxon>
        <taxon>Gammaproteobacteria</taxon>
        <taxon>Alteromonadales</taxon>
        <taxon>Ferrimonadaceae</taxon>
        <taxon>Ferrimonas</taxon>
    </lineage>
</organism>
<accession>A0ABP9S016</accession>
<evidence type="ECO:0000313" key="6">
    <source>
        <dbReference type="Proteomes" id="UP001501600"/>
    </source>
</evidence>
<proteinExistence type="predicted"/>
<dbReference type="EMBL" id="BAABLF010000006">
    <property type="protein sequence ID" value="GAA5189673.1"/>
    <property type="molecule type" value="Genomic_DNA"/>
</dbReference>
<name>A0ABP9S016_9GAMM</name>
<dbReference type="Pfam" id="PF00196">
    <property type="entry name" value="GerE"/>
    <property type="match status" value="1"/>
</dbReference>
<dbReference type="SUPFAM" id="SSF46894">
    <property type="entry name" value="C-terminal effector domain of the bipartite response regulators"/>
    <property type="match status" value="1"/>
</dbReference>
<protein>
    <recommendedName>
        <fullName evidence="4">HTH luxR-type domain-containing protein</fullName>
    </recommendedName>
</protein>
<evidence type="ECO:0000256" key="1">
    <source>
        <dbReference type="ARBA" id="ARBA00023015"/>
    </source>
</evidence>
<keyword evidence="3" id="KW-0804">Transcription</keyword>
<evidence type="ECO:0000259" key="4">
    <source>
        <dbReference type="PROSITE" id="PS50043"/>
    </source>
</evidence>
<keyword evidence="1" id="KW-0805">Transcription regulation</keyword>
<dbReference type="PRINTS" id="PR00038">
    <property type="entry name" value="HTHLUXR"/>
</dbReference>
<comment type="caution">
    <text evidence="5">The sequence shown here is derived from an EMBL/GenBank/DDBJ whole genome shotgun (WGS) entry which is preliminary data.</text>
</comment>
<dbReference type="PANTHER" id="PTHR44688">
    <property type="entry name" value="DNA-BINDING TRANSCRIPTIONAL ACTIVATOR DEVR_DOSR"/>
    <property type="match status" value="1"/>
</dbReference>
<keyword evidence="6" id="KW-1185">Reference proteome</keyword>
<gene>
    <name evidence="5" type="ORF">GCM10025772_12590</name>
</gene>
<evidence type="ECO:0000256" key="2">
    <source>
        <dbReference type="ARBA" id="ARBA00023125"/>
    </source>
</evidence>
<keyword evidence="2" id="KW-0238">DNA-binding</keyword>
<dbReference type="CDD" id="cd06170">
    <property type="entry name" value="LuxR_C_like"/>
    <property type="match status" value="1"/>
</dbReference>
<dbReference type="RefSeq" id="WP_345316191.1">
    <property type="nucleotide sequence ID" value="NZ_BAABLF010000006.1"/>
</dbReference>
<dbReference type="InterPro" id="IPR036388">
    <property type="entry name" value="WH-like_DNA-bd_sf"/>
</dbReference>
<reference evidence="6" key="1">
    <citation type="journal article" date="2019" name="Int. J. Syst. Evol. Microbiol.">
        <title>The Global Catalogue of Microorganisms (GCM) 10K type strain sequencing project: providing services to taxonomists for standard genome sequencing and annotation.</title>
        <authorList>
            <consortium name="The Broad Institute Genomics Platform"/>
            <consortium name="The Broad Institute Genome Sequencing Center for Infectious Disease"/>
            <person name="Wu L."/>
            <person name="Ma J."/>
        </authorList>
    </citation>
    <scope>NUCLEOTIDE SEQUENCE [LARGE SCALE GENOMIC DNA]</scope>
    <source>
        <strain evidence="6">JCM 18720</strain>
    </source>
</reference>
<dbReference type="InterPro" id="IPR000792">
    <property type="entry name" value="Tscrpt_reg_LuxR_C"/>
</dbReference>
<dbReference type="Proteomes" id="UP001501600">
    <property type="component" value="Unassembled WGS sequence"/>
</dbReference>
<dbReference type="PROSITE" id="PS00622">
    <property type="entry name" value="HTH_LUXR_1"/>
    <property type="match status" value="1"/>
</dbReference>
<dbReference type="Gene3D" id="1.10.10.10">
    <property type="entry name" value="Winged helix-like DNA-binding domain superfamily/Winged helix DNA-binding domain"/>
    <property type="match status" value="1"/>
</dbReference>